<proteinExistence type="predicted"/>
<evidence type="ECO:0000313" key="1">
    <source>
        <dbReference type="EMBL" id="JAD35240.1"/>
    </source>
</evidence>
<protein>
    <submittedName>
        <fullName evidence="1">Uncharacterized protein</fullName>
    </submittedName>
</protein>
<sequence>MHTSMGSMISSCRGRRTRLQARTLPRVSCSSSTDLRI</sequence>
<reference evidence="1" key="2">
    <citation type="journal article" date="2015" name="Data Brief">
        <title>Shoot transcriptome of the giant reed, Arundo donax.</title>
        <authorList>
            <person name="Barrero R.A."/>
            <person name="Guerrero F.D."/>
            <person name="Moolhuijzen P."/>
            <person name="Goolsby J.A."/>
            <person name="Tidwell J."/>
            <person name="Bellgard S.E."/>
            <person name="Bellgard M.I."/>
        </authorList>
    </citation>
    <scope>NUCLEOTIDE SEQUENCE</scope>
    <source>
        <tissue evidence="1">Shoot tissue taken approximately 20 cm above the soil surface</tissue>
    </source>
</reference>
<dbReference type="EMBL" id="GBRH01262655">
    <property type="protein sequence ID" value="JAD35240.1"/>
    <property type="molecule type" value="Transcribed_RNA"/>
</dbReference>
<organism evidence="1">
    <name type="scientific">Arundo donax</name>
    <name type="common">Giant reed</name>
    <name type="synonym">Donax arundinaceus</name>
    <dbReference type="NCBI Taxonomy" id="35708"/>
    <lineage>
        <taxon>Eukaryota</taxon>
        <taxon>Viridiplantae</taxon>
        <taxon>Streptophyta</taxon>
        <taxon>Embryophyta</taxon>
        <taxon>Tracheophyta</taxon>
        <taxon>Spermatophyta</taxon>
        <taxon>Magnoliopsida</taxon>
        <taxon>Liliopsida</taxon>
        <taxon>Poales</taxon>
        <taxon>Poaceae</taxon>
        <taxon>PACMAD clade</taxon>
        <taxon>Arundinoideae</taxon>
        <taxon>Arundineae</taxon>
        <taxon>Arundo</taxon>
    </lineage>
</organism>
<name>A0A0A8ZES7_ARUDO</name>
<dbReference type="AlphaFoldDB" id="A0A0A8ZES7"/>
<accession>A0A0A8ZES7</accession>
<reference evidence="1" key="1">
    <citation type="submission" date="2014-09" db="EMBL/GenBank/DDBJ databases">
        <authorList>
            <person name="Magalhaes I.L.F."/>
            <person name="Oliveira U."/>
            <person name="Santos F.R."/>
            <person name="Vidigal T.H.D.A."/>
            <person name="Brescovit A.D."/>
            <person name="Santos A.J."/>
        </authorList>
    </citation>
    <scope>NUCLEOTIDE SEQUENCE</scope>
    <source>
        <tissue evidence="1">Shoot tissue taken approximately 20 cm above the soil surface</tissue>
    </source>
</reference>